<evidence type="ECO:0000313" key="12">
    <source>
        <dbReference type="EnsemblMetazoa" id="BGLB010879-PD"/>
    </source>
</evidence>
<accession>A0A2C9K055</accession>
<evidence type="ECO:0000256" key="9">
    <source>
        <dbReference type="PROSITE-ProRule" id="PRU00043"/>
    </source>
</evidence>
<feature type="domain" description="Cadherin" evidence="11">
    <location>
        <begin position="3158"/>
        <end position="3262"/>
    </location>
</feature>
<dbReference type="SUPFAM" id="SSF49313">
    <property type="entry name" value="Cadherin-like"/>
    <property type="match status" value="46"/>
</dbReference>
<feature type="domain" description="Cadherin" evidence="11">
    <location>
        <begin position="3263"/>
        <end position="3366"/>
    </location>
</feature>
<dbReference type="STRING" id="6526.A0A2C9K055"/>
<feature type="domain" description="Cadherin" evidence="11">
    <location>
        <begin position="3879"/>
        <end position="3979"/>
    </location>
</feature>
<dbReference type="PROSITE" id="PS00232">
    <property type="entry name" value="CADHERIN_1"/>
    <property type="match status" value="1"/>
</dbReference>
<dbReference type="InterPro" id="IPR002126">
    <property type="entry name" value="Cadherin-like_dom"/>
</dbReference>
<feature type="domain" description="Cadherin" evidence="11">
    <location>
        <begin position="3067"/>
        <end position="3156"/>
    </location>
</feature>
<feature type="domain" description="Cadherin" evidence="11">
    <location>
        <begin position="1378"/>
        <end position="1472"/>
    </location>
</feature>
<dbReference type="InterPro" id="IPR015919">
    <property type="entry name" value="Cadherin-like_sf"/>
</dbReference>
<feature type="domain" description="Cadherin" evidence="11">
    <location>
        <begin position="2631"/>
        <end position="2736"/>
    </location>
</feature>
<comment type="subcellular location">
    <subcellularLocation>
        <location evidence="1">Membrane</location>
    </subcellularLocation>
</comment>
<feature type="domain" description="Cadherin" evidence="11">
    <location>
        <begin position="626"/>
        <end position="732"/>
    </location>
</feature>
<keyword evidence="6 10" id="KW-1133">Transmembrane helix</keyword>
<dbReference type="Pfam" id="PF00028">
    <property type="entry name" value="Cadherin"/>
    <property type="match status" value="22"/>
</dbReference>
<dbReference type="VEuPathDB" id="VectorBase:BGLB010879"/>
<dbReference type="PANTHER" id="PTHR24026">
    <property type="entry name" value="FAT ATYPICAL CADHERIN-RELATED"/>
    <property type="match status" value="1"/>
</dbReference>
<feature type="domain" description="Cadherin" evidence="11">
    <location>
        <begin position="2524"/>
        <end position="2630"/>
    </location>
</feature>
<evidence type="ECO:0000256" key="1">
    <source>
        <dbReference type="ARBA" id="ARBA00004370"/>
    </source>
</evidence>
<feature type="domain" description="Cadherin" evidence="11">
    <location>
        <begin position="2"/>
        <end position="99"/>
    </location>
</feature>
<dbReference type="PROSITE" id="PS50268">
    <property type="entry name" value="CADHERIN_2"/>
    <property type="match status" value="46"/>
</dbReference>
<dbReference type="Proteomes" id="UP000076420">
    <property type="component" value="Unassembled WGS sequence"/>
</dbReference>
<dbReference type="FunFam" id="2.60.40.60:FF:000116">
    <property type="entry name" value="Dachsous cadherin-related 2"/>
    <property type="match status" value="1"/>
</dbReference>
<feature type="domain" description="Cadherin" evidence="11">
    <location>
        <begin position="1794"/>
        <end position="1895"/>
    </location>
</feature>
<keyword evidence="7 10" id="KW-0472">Membrane</keyword>
<dbReference type="EnsemblMetazoa" id="BGLB010879-RB">
    <property type="protein sequence ID" value="BGLB010879-PB"/>
    <property type="gene ID" value="BGLB010879"/>
</dbReference>
<feature type="domain" description="Cadherin" evidence="11">
    <location>
        <begin position="1582"/>
        <end position="1688"/>
    </location>
</feature>
<evidence type="ECO:0000256" key="6">
    <source>
        <dbReference type="ARBA" id="ARBA00022989"/>
    </source>
</evidence>
<keyword evidence="8" id="KW-0325">Glycoprotein</keyword>
<evidence type="ECO:0000259" key="11">
    <source>
        <dbReference type="PROSITE" id="PS50268"/>
    </source>
</evidence>
<evidence type="ECO:0000256" key="5">
    <source>
        <dbReference type="ARBA" id="ARBA00022889"/>
    </source>
</evidence>
<keyword evidence="3" id="KW-0677">Repeat</keyword>
<evidence type="ECO:0000313" key="13">
    <source>
        <dbReference type="Proteomes" id="UP000076420"/>
    </source>
</evidence>
<proteinExistence type="predicted"/>
<feature type="domain" description="Cadherin" evidence="11">
    <location>
        <begin position="4316"/>
        <end position="4412"/>
    </location>
</feature>
<feature type="domain" description="Cadherin" evidence="11">
    <location>
        <begin position="3569"/>
        <end position="3673"/>
    </location>
</feature>
<feature type="domain" description="Cadherin" evidence="11">
    <location>
        <begin position="1473"/>
        <end position="1581"/>
    </location>
</feature>
<sequence>MNLTVNTVVGTIRATDADPLSPFGTLSYSIIGGANGNTYFTISPIDNNNVNVILSNTDSNTLDQDYQILVLVQDSGIPRRQDLTEVNIHVNRGLNPPFFTTLVYNFQAYENDPLGITIGTLLGADNDLYSPWKDYYFRQLSADSYFAISPNGAVYAYKDLTLDTTYSESYTLTAQIYDGGFPSLVGSQNATINIRVFRNRNCPRFTNLPNSITINRNTTVGTVIYRVQAVDNDTNSRFNRTTLEGFNDNLAFANFDFDVQTGDVKVKTTLDSSQYLLRFLARDGYCDPTSGLLTVNVVRNLSPPQWSKSSDNITILETQDTGSSIYNLNSIASDPDSPVFSYEFAPGSPNTNRFYFDTQGRIYLSRTLVGQTGDPYQVQFRLNDGTLTSSVFTLTVNVIRNHAPTLTINPVSITLDSSTALNTEVFRCNGSDPDSVVPFSQFKFSLLPDFPVSSIFTVDPVTCAIRLSNSLNFNSQGTYTLRIQILDDGTPQLGEIKSLNINVNRNLARPIFTLNQYTQTILEIKPVGETILNVSATDSDVFAPNNQVTYALVNPGTSQTADYFEVNPVTGAVYSKRWQVFFPDKTITTFTFDVSATDNGVPQLTATANARVTITVIRNTAPYFTNTNTYQRTINKNYPEGTSVFTVTYGDNDQVDPFNKTTLSIRGDGNAPSFFEINQNGVISLKNGSNLLTSSINNFTIRVQVQDAGIPPLSAEAFVYINVTRNFNPPVLSSLTVSIPYTSSSGYHVTTLNATDPDLTGPEGTVRYQIVSGSQLNSINYFFLHPETGDVTLIDNRNLVNIDNFTMIIRVYDLGTPSLDSTATLTVVIQKDVSTLTVPNYYWTVNENISLSSVVGSVLAFPSDSVTYSVVGFPPATNFFNLSGSSGQIVVIRNLTGDPITQYTMIVRASRNTGLTVQSADSTVVINVLRNLNPPICNTSTYNVPIPDITDIGSVVTTVFATDADQDVLEYSFVANSGDFSYFYIHPRTGVITLIRSLIGTTVNTYDFQVQVRDNKQPEKFCNSGVAVSVLRDLYPPRFSLQIYTGTVSETSQNGSVVTTVTATDDDLKGRLAIEVTGISTAPAFFGFTTINQDPLNKRATADIILQDSAYLRQDTSQNYSLRLITYDTAYPNSRATSTVSITAVRNPNAPTFNITNYETTIYATQQVGSVLFSNIGATDRDGDSPLRYTISGDATALNFYEMNPDTAVIRLKASLLNSNSIRDVIQLSVSDQRNPAKFGSATAIVNIIRDTKPPRFTNIPDTINIDVARTAASQVFTLSATDDDIKGNLTYTLISGYADFFSLANSGVGNNAVGLVTLARQLREDALRQTTYQLRFRVYDNVFPDSFDEKVLTVTTVRNPNRPVCKDPTVVRTIDVNAKIGDIIYTMNATDLDGDTILYTFDANTTDADDRRYFYVDPTTGQVKLIDVISTSGITSFAFTVIASDQAYPASLTCATTMSFTVTAADKAPYFVPVVYNWSIPETAYFTLPQITVNGFDDDRVGNLQYRIIGNYSAPLYFGVRRNSSLPASSGTIYVQENIKPDNDLVYQIVVVVYDDARPQLSGTATVSVSVTRNPSSPVFSLPSYQATFHELEPIGYNPVNVSAPDADGDTITYSFVRIGVDQKPLQYFDIHPLTGRISVMKRVYEDPDKSGSYILTVQASDNRQPPNVRQANVTLFIIRNIYHPIFRSTPYNVPTLSESTPTGTIVYRTVTATDQDAKGPLVYEEISNTTAAYYFNIDRNNASIILVNSLLAGNLQTYQFYVRTYDPEYPLDYVDEVVNIPVNRNEYAPVFDSASYAVTINETDPVGRNILTVNAKDNNTQDIVTYYATGESDTLNLFNILSNGQIIITNSLLGIPKDTYTMNVFARDNGTPQRQTPVTVSITVIRFPGNPVFNNGPCVDTISENRPLGNINYVLNVTDTRNLGPLVFEESGEFYPAPYFFNVSNLGFISLTQNLRNSSMKETQLYYAVRVYDSLRPNRRVEILCNITVLRNQNAPTWTLPSYSAEIKDSHPVYGSVVVVTATDLDPGDVISYSIINETQQRDLNSGPSEYFFIDTATGLISLRKSVKGTNIKSFILRVMACDNGYPQKCITTDVPITVNYTGIYPVFIRNETAQIIDTLAVNSWVAQLTATDADMASTSSIQYGFVNPPPAYFNLNPDTGNITLAKSVLYDNSPSYQFYVTAIDRADPDRVATAAVTVFVIRNQDGPACRFKSNSSSIFEYTSVPSLVFTLTATDKDGDIPEYTLINVSPPQNNSDPIFFMNAKSGQLWLFKSQERTTTTLYNLTVQASDNRLVNPKSDLCYIIVTITLDQPPFYTNPNANRSISEFTNLGVISRVQATDPDLQGQIQYSLVGLYPDQSFFSVNSVTGDINLVRSLTTDPVNQASYTLRIEAYDSLRPNRRATQDVVISVVRNAYGPVFSPLRYAQTISETFPVASSVLLVTATDQDNETLSYNISASTDDGLNFFFMDGPTLRTKADLRSAKNNSYTLTITATDPRGRTSSAYADITITRVAGDRAPVFNLSTYTTSINQNQALNVQIIDTNAVDPDIPALPNRVKYELVAPADSNYFSINRDTGVISVIKSLRSDPYNNAFYTLELYAFDEQNPALKGKAYAVIFVDHNPNAPMFNSTNYSATIPDYFSLGGSVLGVTATDADNDTVKYYMLTGDANGAAAHQFFDISPNEGIVRVIQNLALAPQDLYTFLVTAFDSATPTKTATASVTITITRDRFAPTCPSGRNSTSVDETAMVNSPNPLFNFVATDQDGNVPALVYEASGNGLGRVFFFINSTTGGVYVNIPLTSTSVNRFELEVAVYDPRNPAKKGFCNATITVNRDVNPPVFERNIVTFNLNVWEYENFGYEVLDLNATDADVNDFVRYYLDGDSVTNAFFEVDDITGKLTLRQPLHGNSRNTYQFNVVANDGRLRNATASVTVNVIRDKIPYFVNLVTVVNLLETQAVGSSVLNVTAQDDDRRGVIQYLSTGRGLAESFFQINTSSGSITLLRNLSTDISGFYDLEIYAYDSVLPSVRSNTGVIRFNIIRNQYPPVFQFLPYNFSIDVDTNGNTLGLLVGRVNATDRDGDIPYYTLISNQDNSGNYFFLDRNTGNIYLINSLANLPATQTLFRFYVTATDRLILPQTAQELVTVNLVRDQFSPTFGSTNIFNVTVDEHRPVGFSLLTLVATDSNLQGHITYLVTGIDPADSFFTVGATNGVLSIKRDLRLDIIPRRDYTLTLVAYDSTFPNNRASATVYITVTRNVNSPQFTTSPIYVTVPETKSTQDIVVSVSATDYDNDTISYLLVSDKNGGDGLSFFYIEPNTGRIYLRRPLTESTNNAYTLVVRATDSGNPQKSNDTDVIVTIQRAERPVFNISLATISIPETQAIGSSIYNFVATKPGATIGYEVVGNGIAPYLFDILSNGTVIVKNSLRGFKDMSYTLAINAFDTAAPQFKTQAFLTINVNRNVNTPVFTTTNYYANVSQNTVPYTKLVDVQANDTSDGDTITYRLTGPQICLNSFRVIATTGEFLLVVPPSTLPNGTLDCIVEATDNGYPVPKNTTTTVHVSISSEGSPIFQPTLNITVTDTTNPNSSLGQVTATKPKVTGQIQYTLEGVYPSQSFFAVNSTTGVITVTNDLRNDPLKLTQYILRICAVDTGFPLIKTCTDQYVNVNRNQFSPVFYPPTDKVFIPVDTSITSWSRPLNVTDADSSKVTCSIIGNAKAQEYFKVDPNTCVVTLRKSLVDDPDKTTLYSITVQATDNGSPAQKSTALLEVQVNRDLNNPDIINLPQTTTINENIPPGTFIFRGQPRDNDTNSQVVCELAPSSTIVFFQINSSTCELFLRNSIMFDNQTVYQVPIQVYDINWPNNKVTEYLTINVNRNLNAPVFSGPSNTTIANNFPPGDTVLMLTATDADGDRLTFSKVNPNDNATSSFIVDSTTGNIILVKPLSGQSVYTFDVRVTDNRNPAKNATKTVTIYVSNVSFPPTWVNAPYNATVNINAVINSEVIANVRAVKQSPVGTLKYRIIGGVPSDALNFFRIEDTTGRIILTNSLVNSPSMNARSSVVLFIESFDDRVPSEVISSSVTIYFNRNLSPPVFIPTTYYANITDYDPPGTSVIALSATDNDPLQPENTIIYRLDPNRNPADYFTINSYTGLITVAKMVSQDPSKTNNYTLYVLAQDPSLEPKTATATIFVTVYRNNAPFFINDPYTASISDTIEVLFTFLTASAADPDAQRPESENSKLDFSIINTNNATDIRKIFGINSAGQIFPVRSLQNLPSSVYSFQVVVSDRGVPSLSDTATVTVTITSSPGISFIPSTAFYNKPENIQTPSVLETANATNQGGATSPILYELIADGFAKTAFNISNTTGVITQILPFSSDPLRSLSYLLTVRAYRQSDPTIQAYKTIRINIDRNPSTPVFKLNSFSFTIPENQPLGSVFGNVNATDADSGTAGDLTYTISRVNNNPLTSYTFFYTNPSTGDISLTRSLLDDRNTNLYTFPVIVTDNGVPQLSATATVTVNVLRNMNGPVFVPNNTYNVYIKEDDPVGKLLLDLNTTEADGQPVTYTIDRSGINTLYFSINSTTGVLSLAESVLRAPSSLFTLTVIASDNQPSPRTAEAYVNIFVSRNPNAPAFTQQLWLKNISEYQEVNVPLMSVLAIDLDSANSDSGRVTYSIVNQTAISPTPTGRFNTDFFTVGSNNGQIYLSKALTTLDSADEYDIYIRAQDGAVTPKSDITRVNIKIVRNMYKPEFVSGPGPFVATISETQDINSNILSVSAVDYDTNVPLSKGTPNAQVLYELRDFVESNKQSRFFGVTSDGMIYKKQATTGDTGSETFSFQVIASDNNWKRNSSSVANVSITVSYVGNANGELGFIQPIFLESVTENTAVSDINRIVYMKVENQENNQVLCTITESIDTFVVRAIENEKNCAIYLNAPLDRETKDKYDFTVNVRSKALTETGRKKRQTLFKYNTWKDAKVVIQVIDVNDNAPQWVYVPYPRNTVNPPSGTQGIFITAVDNSSSTDTVAIQLKATDPDEGLNGEVRYSLDIDTSNPPPFRIDTVSGNLYTKDFTSEDRASKALPYTLMAQAYDLSVQDLGSKSVRANVYVNLIRDNNRFVMVLNKKAYADVISQKEIFRSAIQNASDLVIIIERIEPKRTIENGEIKVDSQSTDITFVAAVTKEWYQLVNRTDPEATNLLTSLDAITKIRNVLGGSLNTTIETIRPPYGSNLVIRNMLTKSYIWWMDDPWAALIALAAIIILLCIVGIIVIIFTYARYMKYIAQYGKYMENSAFDNPDFVEPAAFREYETQSLNMYVPPDEAIPDYGEVNMTLGSSGVEHATHTNHDPRVAAAVNPIFQGDVNQPLEPHQHSRPDNLTML</sequence>
<feature type="domain" description="Cadherin" evidence="11">
    <location>
        <begin position="4745"/>
        <end position="4868"/>
    </location>
</feature>
<feature type="domain" description="Cadherin" evidence="11">
    <location>
        <begin position="2737"/>
        <end position="2842"/>
    </location>
</feature>
<feature type="domain" description="Cadherin" evidence="11">
    <location>
        <begin position="2945"/>
        <end position="3048"/>
    </location>
</feature>
<feature type="domain" description="Cadherin" evidence="11">
    <location>
        <begin position="2213"/>
        <end position="2318"/>
    </location>
</feature>
<keyword evidence="2 10" id="KW-0812">Transmembrane</keyword>
<dbReference type="GO" id="GO:0005886">
    <property type="term" value="C:plasma membrane"/>
    <property type="evidence" value="ECO:0007669"/>
    <property type="project" value="UniProtKB-SubCell"/>
</dbReference>
<evidence type="ECO:0000256" key="7">
    <source>
        <dbReference type="ARBA" id="ARBA00023136"/>
    </source>
</evidence>
<keyword evidence="5" id="KW-0130">Cell adhesion</keyword>
<feature type="transmembrane region" description="Helical" evidence="10">
    <location>
        <begin position="5237"/>
        <end position="5263"/>
    </location>
</feature>
<feature type="domain" description="Cadherin" evidence="11">
    <location>
        <begin position="4524"/>
        <end position="4625"/>
    </location>
</feature>
<feature type="domain" description="Cadherin" evidence="11">
    <location>
        <begin position="3980"/>
        <end position="4089"/>
    </location>
</feature>
<organism evidence="12 13">
    <name type="scientific">Biomphalaria glabrata</name>
    <name type="common">Bloodfluke planorb</name>
    <name type="synonym">Freshwater snail</name>
    <dbReference type="NCBI Taxonomy" id="6526"/>
    <lineage>
        <taxon>Eukaryota</taxon>
        <taxon>Metazoa</taxon>
        <taxon>Spiralia</taxon>
        <taxon>Lophotrochozoa</taxon>
        <taxon>Mollusca</taxon>
        <taxon>Gastropoda</taxon>
        <taxon>Heterobranchia</taxon>
        <taxon>Euthyneura</taxon>
        <taxon>Panpulmonata</taxon>
        <taxon>Hygrophila</taxon>
        <taxon>Lymnaeoidea</taxon>
        <taxon>Planorbidae</taxon>
        <taxon>Biomphalaria</taxon>
    </lineage>
</organism>
<name>A0A2C9K055_BIOGL</name>
<feature type="domain" description="Cadherin" evidence="11">
    <location>
        <begin position="3695"/>
        <end position="3783"/>
    </location>
</feature>
<gene>
    <name evidence="12" type="primary">106074824</name>
</gene>
<feature type="domain" description="Cadherin" evidence="11">
    <location>
        <begin position="322"/>
        <end position="406"/>
    </location>
</feature>
<dbReference type="PRINTS" id="PR00205">
    <property type="entry name" value="CADHERIN"/>
</dbReference>
<feature type="domain" description="Cadherin" evidence="11">
    <location>
        <begin position="4864"/>
        <end position="4982"/>
    </location>
</feature>
<feature type="domain" description="Cadherin" evidence="11">
    <location>
        <begin position="407"/>
        <end position="512"/>
    </location>
</feature>
<feature type="domain" description="Cadherin" evidence="11">
    <location>
        <begin position="2423"/>
        <end position="2523"/>
    </location>
</feature>
<protein>
    <recommendedName>
        <fullName evidence="11">Cadherin domain-containing protein</fullName>
    </recommendedName>
</protein>
<keyword evidence="4 9" id="KW-0106">Calcium</keyword>
<evidence type="ECO:0000256" key="4">
    <source>
        <dbReference type="ARBA" id="ARBA00022837"/>
    </source>
</evidence>
<feature type="domain" description="Cadherin" evidence="11">
    <location>
        <begin position="2110"/>
        <end position="2214"/>
    </location>
</feature>
<feature type="domain" description="Cadherin" evidence="11">
    <location>
        <begin position="731"/>
        <end position="841"/>
    </location>
</feature>
<dbReference type="InterPro" id="IPR020894">
    <property type="entry name" value="Cadherin_CS"/>
</dbReference>
<feature type="domain" description="Cadherin" evidence="11">
    <location>
        <begin position="3367"/>
        <end position="3466"/>
    </location>
</feature>
<feature type="domain" description="Cadherin" evidence="11">
    <location>
        <begin position="938"/>
        <end position="1085"/>
    </location>
</feature>
<feature type="domain" description="Cadherin" evidence="11">
    <location>
        <begin position="837"/>
        <end position="937"/>
    </location>
</feature>
<feature type="domain" description="Cadherin" evidence="11">
    <location>
        <begin position="4998"/>
        <end position="5125"/>
    </location>
</feature>
<feature type="domain" description="Cadherin" evidence="11">
    <location>
        <begin position="2319"/>
        <end position="2422"/>
    </location>
</feature>
<evidence type="ECO:0000256" key="2">
    <source>
        <dbReference type="ARBA" id="ARBA00022692"/>
    </source>
</evidence>
<evidence type="ECO:0000256" key="8">
    <source>
        <dbReference type="ARBA" id="ARBA00023180"/>
    </source>
</evidence>
<feature type="domain" description="Cadherin" evidence="11">
    <location>
        <begin position="3467"/>
        <end position="3569"/>
    </location>
</feature>
<feature type="domain" description="Cadherin" evidence="11">
    <location>
        <begin position="4626"/>
        <end position="4742"/>
    </location>
</feature>
<dbReference type="Gene3D" id="2.60.40.60">
    <property type="entry name" value="Cadherins"/>
    <property type="match status" value="47"/>
</dbReference>
<feature type="domain" description="Cadherin" evidence="11">
    <location>
        <begin position="1276"/>
        <end position="1371"/>
    </location>
</feature>
<feature type="domain" description="Cadherin" evidence="11">
    <location>
        <begin position="4413"/>
        <end position="4522"/>
    </location>
</feature>
<feature type="domain" description="Cadherin" evidence="11">
    <location>
        <begin position="1154"/>
        <end position="1257"/>
    </location>
</feature>
<feature type="domain" description="Cadherin" evidence="11">
    <location>
        <begin position="4197"/>
        <end position="4310"/>
    </location>
</feature>
<dbReference type="VEuPathDB" id="VectorBase:BGLAX_042828"/>
<feature type="domain" description="Cadherin" evidence="11">
    <location>
        <begin position="100"/>
        <end position="205"/>
    </location>
</feature>
<evidence type="ECO:0000256" key="3">
    <source>
        <dbReference type="ARBA" id="ARBA00022737"/>
    </source>
</evidence>
<feature type="domain" description="Cadherin" evidence="11">
    <location>
        <begin position="206"/>
        <end position="340"/>
    </location>
</feature>
<feature type="domain" description="Cadherin" evidence="11">
    <location>
        <begin position="2001"/>
        <end position="2110"/>
    </location>
</feature>
<dbReference type="OrthoDB" id="10029135at2759"/>
<dbReference type="EnsemblMetazoa" id="BGLB010879-RD">
    <property type="protein sequence ID" value="BGLB010879-PD"/>
    <property type="gene ID" value="BGLB010879"/>
</dbReference>
<feature type="domain" description="Cadherin" evidence="11">
    <location>
        <begin position="513"/>
        <end position="624"/>
    </location>
</feature>
<dbReference type="GO" id="GO:0005509">
    <property type="term" value="F:calcium ion binding"/>
    <property type="evidence" value="ECO:0007669"/>
    <property type="project" value="UniProtKB-UniRule"/>
</dbReference>
<dbReference type="PANTHER" id="PTHR24026:SF126">
    <property type="entry name" value="PROTOCADHERIN FAT 4"/>
    <property type="match status" value="1"/>
</dbReference>
<dbReference type="GO" id="GO:0007156">
    <property type="term" value="P:homophilic cell adhesion via plasma membrane adhesion molecules"/>
    <property type="evidence" value="ECO:0007669"/>
    <property type="project" value="InterPro"/>
</dbReference>
<dbReference type="SMART" id="SM00112">
    <property type="entry name" value="CA"/>
    <property type="match status" value="38"/>
</dbReference>
<dbReference type="CDD" id="cd11304">
    <property type="entry name" value="Cadherin_repeat"/>
    <property type="match status" value="45"/>
</dbReference>
<feature type="domain" description="Cadherin" evidence="11">
    <location>
        <begin position="3778"/>
        <end position="3879"/>
    </location>
</feature>
<reference evidence="12" key="1">
    <citation type="submission" date="2021-01" db="UniProtKB">
        <authorList>
            <consortium name="EnsemblMetazoa"/>
        </authorList>
    </citation>
    <scope>IDENTIFICATION</scope>
    <source>
        <strain evidence="12">BB02</strain>
    </source>
</reference>
<feature type="domain" description="Cadherin" evidence="11">
    <location>
        <begin position="2845"/>
        <end position="2944"/>
    </location>
</feature>
<evidence type="ECO:0000256" key="10">
    <source>
        <dbReference type="SAM" id="Phobius"/>
    </source>
</evidence>
<feature type="domain" description="Cadherin" evidence="11">
    <location>
        <begin position="4090"/>
        <end position="4196"/>
    </location>
</feature>
<feature type="domain" description="Cadherin" evidence="11">
    <location>
        <begin position="1697"/>
        <end position="1793"/>
    </location>
</feature>